<sequence length="137" mass="13994">MALPAAGTLRDTHAVLEKLVESDDAPVEYNDAPMVHPGQDIAGDPSLDPPRSSGDTGSVWIASSVEEQGPPAPRLASAARGTPITAPHDPAPPRRGSERLGAGDTSKDRRRSIGAAGSARVGTSGEIKIGRGALVNC</sequence>
<evidence type="ECO:0000256" key="1">
    <source>
        <dbReference type="SAM" id="MobiDB-lite"/>
    </source>
</evidence>
<feature type="region of interest" description="Disordered" evidence="1">
    <location>
        <begin position="24"/>
        <end position="121"/>
    </location>
</feature>
<reference evidence="2 3" key="1">
    <citation type="journal article" date="2012" name="Genome Biol.">
        <title>Genome and low-iron response of an oceanic diatom adapted to chronic iron limitation.</title>
        <authorList>
            <person name="Lommer M."/>
            <person name="Specht M."/>
            <person name="Roy A.S."/>
            <person name="Kraemer L."/>
            <person name="Andreson R."/>
            <person name="Gutowska M.A."/>
            <person name="Wolf J."/>
            <person name="Bergner S.V."/>
            <person name="Schilhabel M.B."/>
            <person name="Klostermeier U.C."/>
            <person name="Beiko R.G."/>
            <person name="Rosenstiel P."/>
            <person name="Hippler M."/>
            <person name="Laroche J."/>
        </authorList>
    </citation>
    <scope>NUCLEOTIDE SEQUENCE [LARGE SCALE GENOMIC DNA]</scope>
    <source>
        <strain evidence="2 3">CCMP1005</strain>
    </source>
</reference>
<evidence type="ECO:0000313" key="2">
    <source>
        <dbReference type="EMBL" id="EJK54644.1"/>
    </source>
</evidence>
<gene>
    <name evidence="2" type="ORF">THAOC_25708</name>
</gene>
<proteinExistence type="predicted"/>
<keyword evidence="3" id="KW-1185">Reference proteome</keyword>
<accession>K0RQM3</accession>
<dbReference type="EMBL" id="AGNL01035504">
    <property type="protein sequence ID" value="EJK54644.1"/>
    <property type="molecule type" value="Genomic_DNA"/>
</dbReference>
<dbReference type="AlphaFoldDB" id="K0RQM3"/>
<name>K0RQM3_THAOC</name>
<protein>
    <submittedName>
        <fullName evidence="2">Uncharacterized protein</fullName>
    </submittedName>
</protein>
<dbReference type="Proteomes" id="UP000266841">
    <property type="component" value="Unassembled WGS sequence"/>
</dbReference>
<comment type="caution">
    <text evidence="2">The sequence shown here is derived from an EMBL/GenBank/DDBJ whole genome shotgun (WGS) entry which is preliminary data.</text>
</comment>
<organism evidence="2 3">
    <name type="scientific">Thalassiosira oceanica</name>
    <name type="common">Marine diatom</name>
    <dbReference type="NCBI Taxonomy" id="159749"/>
    <lineage>
        <taxon>Eukaryota</taxon>
        <taxon>Sar</taxon>
        <taxon>Stramenopiles</taxon>
        <taxon>Ochrophyta</taxon>
        <taxon>Bacillariophyta</taxon>
        <taxon>Coscinodiscophyceae</taxon>
        <taxon>Thalassiosirophycidae</taxon>
        <taxon>Thalassiosirales</taxon>
        <taxon>Thalassiosiraceae</taxon>
        <taxon>Thalassiosira</taxon>
    </lineage>
</organism>
<evidence type="ECO:0000313" key="3">
    <source>
        <dbReference type="Proteomes" id="UP000266841"/>
    </source>
</evidence>